<gene>
    <name evidence="1" type="ORF">O1611_g4971</name>
</gene>
<dbReference type="EMBL" id="JAPUUL010000999">
    <property type="protein sequence ID" value="KAJ8128664.1"/>
    <property type="molecule type" value="Genomic_DNA"/>
</dbReference>
<protein>
    <submittedName>
        <fullName evidence="1">Uncharacterized protein</fullName>
    </submittedName>
</protein>
<keyword evidence="2" id="KW-1185">Reference proteome</keyword>
<evidence type="ECO:0000313" key="1">
    <source>
        <dbReference type="EMBL" id="KAJ8128664.1"/>
    </source>
</evidence>
<reference evidence="1" key="1">
    <citation type="submission" date="2022-12" db="EMBL/GenBank/DDBJ databases">
        <title>Genome Sequence of Lasiodiplodia mahajangana.</title>
        <authorList>
            <person name="Buettner E."/>
        </authorList>
    </citation>
    <scope>NUCLEOTIDE SEQUENCE</scope>
    <source>
        <strain evidence="1">VT137</strain>
    </source>
</reference>
<dbReference type="Proteomes" id="UP001153332">
    <property type="component" value="Unassembled WGS sequence"/>
</dbReference>
<sequence length="448" mass="49463">MEDSPIVDLGIRVASRFASANYKVEAFAGLGRHGGALIISEEESPGQKARKMVIKYSYGRLSLDPNSDADADLRNEYKCLMKLRGAEHIVQLIPLADCSINIPGASNGAGSSPSSGLTSDLGRLLTIGSGSGSGPGQSPDSGSGASGSESEDFEARQCPTFAVEYLQWGTLSHFRHRLLEAGVERLPSRFLWRIWLCMVRQCVAMAFPPNHPEDAENIQIQREVIPPGNPQYTSLTQNSGHHENFVFGETIDLLAGEHEPGLPILKLIDFGRGKDVDEETCREFLPNSPHELGSRINLFSAARVSLPFLGDRPPSRGLIQALVQLCCLTARSDEVMEVDESYMYRWRDFRDGKEYSVMTMAPPVFSSNGYVDTQLRTLIVRIMVNGLADILPLKDVLQETEQAVWEKGPNHPRLKTAMATLANISETDETIRQLVQDHIFDPPRRNEA</sequence>
<evidence type="ECO:0000313" key="2">
    <source>
        <dbReference type="Proteomes" id="UP001153332"/>
    </source>
</evidence>
<comment type="caution">
    <text evidence="1">The sequence shown here is derived from an EMBL/GenBank/DDBJ whole genome shotgun (WGS) entry which is preliminary data.</text>
</comment>
<organism evidence="1 2">
    <name type="scientific">Lasiodiplodia mahajangana</name>
    <dbReference type="NCBI Taxonomy" id="1108764"/>
    <lineage>
        <taxon>Eukaryota</taxon>
        <taxon>Fungi</taxon>
        <taxon>Dikarya</taxon>
        <taxon>Ascomycota</taxon>
        <taxon>Pezizomycotina</taxon>
        <taxon>Dothideomycetes</taxon>
        <taxon>Dothideomycetes incertae sedis</taxon>
        <taxon>Botryosphaeriales</taxon>
        <taxon>Botryosphaeriaceae</taxon>
        <taxon>Lasiodiplodia</taxon>
    </lineage>
</organism>
<proteinExistence type="predicted"/>
<accession>A0ACC2JMU3</accession>
<name>A0ACC2JMU3_9PEZI</name>